<dbReference type="AlphaFoldDB" id="A0AAV8Y0Q2"/>
<sequence>MDQIIREARKETKPMMVGYKNMERIENTEHVFADDIVITASSERELQHNLNIWNMAIRKNGLKINSKKTKVMKITREKTKELKIKLEGKYIEQVNSYKYLGVTFEEDGKMDCELNKRIGQANRTYFALNRGFIEKQEISKNTKMRIYKAVYRPILTYGCESWVLNKKEKVRIGAMEMKYLRKVKGVNRLQRHRNEDIRRELEIQPITEYIEKRQLEWWGHLMRLPNNTPTRKIWEARSYGKRKRGRPEETWDDTIKKIMEKKKVTIKKGERNGKGQENMEKIHHQLTPKEKQPSYIHLLG</sequence>
<dbReference type="PANTHER" id="PTHR47027">
    <property type="entry name" value="REVERSE TRANSCRIPTASE DOMAIN-CONTAINING PROTEIN"/>
    <property type="match status" value="1"/>
</dbReference>
<protein>
    <recommendedName>
        <fullName evidence="2">Reverse transcriptase domain-containing protein</fullName>
    </recommendedName>
</protein>
<evidence type="ECO:0000259" key="2">
    <source>
        <dbReference type="PROSITE" id="PS50878"/>
    </source>
</evidence>
<dbReference type="InterPro" id="IPR043502">
    <property type="entry name" value="DNA/RNA_pol_sf"/>
</dbReference>
<feature type="domain" description="Reverse transcriptase" evidence="2">
    <location>
        <begin position="1"/>
        <end position="104"/>
    </location>
</feature>
<dbReference type="PANTHER" id="PTHR47027:SF30">
    <property type="entry name" value="THAP-TYPE DOMAIN-CONTAINING PROTEIN"/>
    <property type="match status" value="1"/>
</dbReference>
<proteinExistence type="predicted"/>
<name>A0AAV8Y0Q2_9CUCU</name>
<evidence type="ECO:0000313" key="4">
    <source>
        <dbReference type="Proteomes" id="UP001162162"/>
    </source>
</evidence>
<dbReference type="SUPFAM" id="SSF56672">
    <property type="entry name" value="DNA/RNA polymerases"/>
    <property type="match status" value="1"/>
</dbReference>
<feature type="compositionally biased region" description="Basic and acidic residues" evidence="1">
    <location>
        <begin position="267"/>
        <end position="292"/>
    </location>
</feature>
<feature type="region of interest" description="Disordered" evidence="1">
    <location>
        <begin position="267"/>
        <end position="300"/>
    </location>
</feature>
<evidence type="ECO:0000313" key="3">
    <source>
        <dbReference type="EMBL" id="KAJ8944046.1"/>
    </source>
</evidence>
<dbReference type="InterPro" id="IPR000477">
    <property type="entry name" value="RT_dom"/>
</dbReference>
<reference evidence="3" key="1">
    <citation type="journal article" date="2023" name="Insect Mol. Biol.">
        <title>Genome sequencing provides insights into the evolution of gene families encoding plant cell wall-degrading enzymes in longhorned beetles.</title>
        <authorList>
            <person name="Shin N.R."/>
            <person name="Okamura Y."/>
            <person name="Kirsch R."/>
            <person name="Pauchet Y."/>
        </authorList>
    </citation>
    <scope>NUCLEOTIDE SEQUENCE</scope>
    <source>
        <strain evidence="3">AMC_N1</strain>
    </source>
</reference>
<dbReference type="Gene3D" id="3.30.70.270">
    <property type="match status" value="1"/>
</dbReference>
<dbReference type="Proteomes" id="UP001162162">
    <property type="component" value="Unassembled WGS sequence"/>
</dbReference>
<keyword evidence="4" id="KW-1185">Reference proteome</keyword>
<gene>
    <name evidence="3" type="ORF">NQ318_016244</name>
</gene>
<accession>A0AAV8Y0Q2</accession>
<dbReference type="Pfam" id="PF00078">
    <property type="entry name" value="RVT_1"/>
    <property type="match status" value="1"/>
</dbReference>
<organism evidence="3 4">
    <name type="scientific">Aromia moschata</name>
    <dbReference type="NCBI Taxonomy" id="1265417"/>
    <lineage>
        <taxon>Eukaryota</taxon>
        <taxon>Metazoa</taxon>
        <taxon>Ecdysozoa</taxon>
        <taxon>Arthropoda</taxon>
        <taxon>Hexapoda</taxon>
        <taxon>Insecta</taxon>
        <taxon>Pterygota</taxon>
        <taxon>Neoptera</taxon>
        <taxon>Endopterygota</taxon>
        <taxon>Coleoptera</taxon>
        <taxon>Polyphaga</taxon>
        <taxon>Cucujiformia</taxon>
        <taxon>Chrysomeloidea</taxon>
        <taxon>Cerambycidae</taxon>
        <taxon>Cerambycinae</taxon>
        <taxon>Callichromatini</taxon>
        <taxon>Aromia</taxon>
    </lineage>
</organism>
<evidence type="ECO:0000256" key="1">
    <source>
        <dbReference type="SAM" id="MobiDB-lite"/>
    </source>
</evidence>
<dbReference type="InterPro" id="IPR043128">
    <property type="entry name" value="Rev_trsase/Diguanyl_cyclase"/>
</dbReference>
<dbReference type="PROSITE" id="PS50878">
    <property type="entry name" value="RT_POL"/>
    <property type="match status" value="1"/>
</dbReference>
<dbReference type="EMBL" id="JAPWTK010000269">
    <property type="protein sequence ID" value="KAJ8944046.1"/>
    <property type="molecule type" value="Genomic_DNA"/>
</dbReference>
<comment type="caution">
    <text evidence="3">The sequence shown here is derived from an EMBL/GenBank/DDBJ whole genome shotgun (WGS) entry which is preliminary data.</text>
</comment>
<dbReference type="GO" id="GO:0071897">
    <property type="term" value="P:DNA biosynthetic process"/>
    <property type="evidence" value="ECO:0007669"/>
    <property type="project" value="UniProtKB-ARBA"/>
</dbReference>